<sequence length="114" mass="12842">MMKNIIVVMLLSFVGFTAQAQNMKNKNAKVEFHVSGNCEMCKKRIEKAALSVPGVKSADWHMDCGTLYLIVNEQKTDGSTIQKSIAKAGHDTDEIKALKEDYDKLHTCCQYERK</sequence>
<comment type="caution">
    <text evidence="3">The sequence shown here is derived from an EMBL/GenBank/DDBJ whole genome shotgun (WGS) entry which is preliminary data.</text>
</comment>
<feature type="signal peptide" evidence="1">
    <location>
        <begin position="1"/>
        <end position="20"/>
    </location>
</feature>
<dbReference type="EMBL" id="LVJE01000013">
    <property type="protein sequence ID" value="OAB27941.1"/>
    <property type="molecule type" value="Genomic_DNA"/>
</dbReference>
<feature type="domain" description="HMA" evidence="2">
    <location>
        <begin position="27"/>
        <end position="93"/>
    </location>
</feature>
<gene>
    <name evidence="3" type="ORF">FBFR_08760</name>
</gene>
<dbReference type="SUPFAM" id="SSF55008">
    <property type="entry name" value="HMA, heavy metal-associated domain"/>
    <property type="match status" value="1"/>
</dbReference>
<dbReference type="Pfam" id="PF00403">
    <property type="entry name" value="HMA"/>
    <property type="match status" value="1"/>
</dbReference>
<reference evidence="3 4" key="1">
    <citation type="submission" date="2016-03" db="EMBL/GenBank/DDBJ databases">
        <title>Draft genome sequence of Flavobacterium fryxellicola DSM 16209.</title>
        <authorList>
            <person name="Shin S.-K."/>
            <person name="Yi H."/>
        </authorList>
    </citation>
    <scope>NUCLEOTIDE SEQUENCE [LARGE SCALE GENOMIC DNA]</scope>
    <source>
        <strain evidence="3 4">DSM 16209</strain>
    </source>
</reference>
<keyword evidence="4" id="KW-1185">Reference proteome</keyword>
<dbReference type="Proteomes" id="UP000077164">
    <property type="component" value="Unassembled WGS sequence"/>
</dbReference>
<dbReference type="CDD" id="cd00371">
    <property type="entry name" value="HMA"/>
    <property type="match status" value="1"/>
</dbReference>
<dbReference type="STRING" id="249352.SAMN05444395_103251"/>
<accession>A0A167X1M9</accession>
<evidence type="ECO:0000259" key="2">
    <source>
        <dbReference type="PROSITE" id="PS50846"/>
    </source>
</evidence>
<organism evidence="3 4">
    <name type="scientific">Flavobacterium fryxellicola</name>
    <dbReference type="NCBI Taxonomy" id="249352"/>
    <lineage>
        <taxon>Bacteria</taxon>
        <taxon>Pseudomonadati</taxon>
        <taxon>Bacteroidota</taxon>
        <taxon>Flavobacteriia</taxon>
        <taxon>Flavobacteriales</taxon>
        <taxon>Flavobacteriaceae</taxon>
        <taxon>Flavobacterium</taxon>
    </lineage>
</organism>
<keyword evidence="1" id="KW-0732">Signal</keyword>
<name>A0A167X1M9_9FLAO</name>
<evidence type="ECO:0000313" key="4">
    <source>
        <dbReference type="Proteomes" id="UP000077164"/>
    </source>
</evidence>
<proteinExistence type="predicted"/>
<dbReference type="PROSITE" id="PS50846">
    <property type="entry name" value="HMA_2"/>
    <property type="match status" value="1"/>
</dbReference>
<evidence type="ECO:0000256" key="1">
    <source>
        <dbReference type="SAM" id="SignalP"/>
    </source>
</evidence>
<dbReference type="GO" id="GO:0046872">
    <property type="term" value="F:metal ion binding"/>
    <property type="evidence" value="ECO:0007669"/>
    <property type="project" value="InterPro"/>
</dbReference>
<dbReference type="RefSeq" id="WP_066079860.1">
    <property type="nucleotide sequence ID" value="NZ_FRDK01000003.1"/>
</dbReference>
<evidence type="ECO:0000313" key="3">
    <source>
        <dbReference type="EMBL" id="OAB27941.1"/>
    </source>
</evidence>
<feature type="chain" id="PRO_5007894211" evidence="1">
    <location>
        <begin position="21"/>
        <end position="114"/>
    </location>
</feature>
<dbReference type="AlphaFoldDB" id="A0A167X1M9"/>
<dbReference type="Gene3D" id="3.30.70.100">
    <property type="match status" value="1"/>
</dbReference>
<dbReference type="InterPro" id="IPR006121">
    <property type="entry name" value="HMA_dom"/>
</dbReference>
<protein>
    <submittedName>
        <fullName evidence="3">Metal transporter</fullName>
    </submittedName>
</protein>
<dbReference type="InterPro" id="IPR036163">
    <property type="entry name" value="HMA_dom_sf"/>
</dbReference>